<feature type="region of interest" description="Disordered" evidence="3">
    <location>
        <begin position="55"/>
        <end position="99"/>
    </location>
</feature>
<feature type="compositionally biased region" description="Low complexity" evidence="3">
    <location>
        <begin position="9"/>
        <end position="21"/>
    </location>
</feature>
<dbReference type="OrthoDB" id="1594986at2759"/>
<dbReference type="InterPro" id="IPR000219">
    <property type="entry name" value="DH_dom"/>
</dbReference>
<evidence type="ECO:0000259" key="5">
    <source>
        <dbReference type="PROSITE" id="PS50010"/>
    </source>
</evidence>
<dbReference type="PROSITE" id="PS50010">
    <property type="entry name" value="DH_2"/>
    <property type="match status" value="1"/>
</dbReference>
<dbReference type="SUPFAM" id="SSF50729">
    <property type="entry name" value="PH domain-like"/>
    <property type="match status" value="1"/>
</dbReference>
<feature type="compositionally biased region" description="Basic and acidic residues" evidence="3">
    <location>
        <begin position="686"/>
        <end position="710"/>
    </location>
</feature>
<dbReference type="SUPFAM" id="SSF48065">
    <property type="entry name" value="DBL homology domain (DH-domain)"/>
    <property type="match status" value="1"/>
</dbReference>
<dbReference type="Pfam" id="PF22697">
    <property type="entry name" value="SOS1_NGEF_PH"/>
    <property type="match status" value="1"/>
</dbReference>
<dbReference type="PANTHER" id="PTHR45924">
    <property type="entry name" value="FI17866P1"/>
    <property type="match status" value="1"/>
</dbReference>
<feature type="non-terminal residue" evidence="6">
    <location>
        <position position="1411"/>
    </location>
</feature>
<feature type="region of interest" description="Disordered" evidence="3">
    <location>
        <begin position="617"/>
        <end position="661"/>
    </location>
</feature>
<dbReference type="FunFam" id="1.20.900.10:FF:000019">
    <property type="entry name" value="Pleckstrin homology domain-containing family G member 1"/>
    <property type="match status" value="1"/>
</dbReference>
<name>A0A8J4NL29_EUDMI</name>
<dbReference type="CDD" id="cd00160">
    <property type="entry name" value="RhoGEF"/>
    <property type="match status" value="1"/>
</dbReference>
<dbReference type="GO" id="GO:0031267">
    <property type="term" value="F:small GTPase binding"/>
    <property type="evidence" value="ECO:0007669"/>
    <property type="project" value="TreeGrafter"/>
</dbReference>
<dbReference type="Gene3D" id="2.30.29.30">
    <property type="entry name" value="Pleckstrin-homology domain (PH domain)/Phosphotyrosine-binding domain (PTB)"/>
    <property type="match status" value="1"/>
</dbReference>
<feature type="region of interest" description="Disordered" evidence="3">
    <location>
        <begin position="1066"/>
        <end position="1096"/>
    </location>
</feature>
<dbReference type="GO" id="GO:0005085">
    <property type="term" value="F:guanyl-nucleotide exchange factor activity"/>
    <property type="evidence" value="ECO:0007669"/>
    <property type="project" value="UniProtKB-KW"/>
</dbReference>
<evidence type="ECO:0000256" key="2">
    <source>
        <dbReference type="ARBA" id="ARBA00022658"/>
    </source>
</evidence>
<feature type="compositionally biased region" description="Basic and acidic residues" evidence="3">
    <location>
        <begin position="635"/>
        <end position="649"/>
    </location>
</feature>
<dbReference type="InterPro" id="IPR011993">
    <property type="entry name" value="PH-like_dom_sf"/>
</dbReference>
<feature type="region of interest" description="Disordered" evidence="3">
    <location>
        <begin position="1118"/>
        <end position="1153"/>
    </location>
</feature>
<dbReference type="SMART" id="SM00325">
    <property type="entry name" value="RhoGEF"/>
    <property type="match status" value="1"/>
</dbReference>
<dbReference type="Proteomes" id="UP000782854">
    <property type="component" value="Unassembled WGS sequence"/>
</dbReference>
<feature type="region of interest" description="Disordered" evidence="3">
    <location>
        <begin position="445"/>
        <end position="476"/>
    </location>
</feature>
<dbReference type="InterPro" id="IPR043324">
    <property type="entry name" value="PH_PLEKHG1_G2_G3"/>
</dbReference>
<feature type="region of interest" description="Disordered" evidence="3">
    <location>
        <begin position="1"/>
        <end position="28"/>
    </location>
</feature>
<accession>A0A8J4NL29</accession>
<sequence>MDLSDSDRPVSFSSTSSSASSRDSHCSFGSRMTLVSNSHLGLFNQDKETGAIKLELVPARRFSSNKPRKNSPAEQEDPEESLEKRLSTPRKAEPKGASKNCAMSLVTEPTSPKLLYVDRVVQEILETERMYVQDLKSIVKDYLDCITDQTKLSLGTEERSALFGNIRDIYHFNSELLQDLENCENDPVAIADCFVSKSEDFHIYTQYCTNYPRSVAVLTECMRNKALSKFFRERQEALQHSLPLGSYLLKPVQRILKYHLLLHEIENHLDKDTEGYDVVLDAIDTMQRVAWHINDMKRKHEHAIRLQEIQSLLTNWKGPDLTSYGELVLEGTFRIQRAKNERTLFLFDKLLLITKKRDEMFAYKAHILCGNLMLVEVIPKEPLSFSVFHYKNPKMQHTVQAKSQQDKRLWILHLKRLILENHPAKIPAKAKQAILEMDAIHHPGFHYSPEGEMKSSYQPKEGSAPHRVRRKSGDRLMLPAYFKSPQSSKDPSDEESTQLNTDLPFSCTARQPQSPRQFSTPQSNSLIMNILGGSTSVRNIWTDHQIRQALFPSRRPPYENEDDEDDYQMFVPSVSTSNTCSAVRGERRGSSGRPCSWHLGVVHQNKTSSPARHKIVRRASSAGESNTCPASARYKTGERSSRREVKRAEVSSMNAYPESSEELTIDDIEHVYDNISYEDLKLMGLTRREETDRGPQRSARDSLYEAENKSSLDSPSKKRTANQIRASVRASRDEILLSREAPTSSLDELRIVEDNIYDTIVLPETPLLNFKCDPLKCSKRRSFLGLEKDFACCDNLRQFVSEESLQFSEDESPYHRVPVDNDYLSLVDSSSNSDSLSHKSAADKLSEEVDEIWNDLENYIKKNEEKTRDRLLAAFPVCKDDMQERLHAGSTPELSKDAEYSLSTLSLPETPIFPKTVKPRAATLSEANLRLEDATPCKENSFMSLNRSSFSSEMPFVDSPYESANSVLSNAHTEGMENDLAVVDKTKNRVFMMARQYSQKIKKANQLLKVKSPEQEQPASRQQKLKHKDLAAILEEKKQGGPAIGARIAEYSQLYDQIVFRESSPKVQKEAWATPQEPSAGRFSTPVAVSPPRSQAASECSRAEDWLLHSTYSNSELADFTPWPESQDPKSKSSYTEAGTKSSSRQLPSAGSVPSLQISNRLHIPAQRWSAIISQPNKENLHQDHIYNSLGRRVSNVKPQAYSRSQSSSSIVVNRSGESIVYPNEMDKKKLHSNRNFRFNSHQTPGIASGCTGPDTRKQIPENCSDMILQDSQKVLRVNRASPLTAQMATQNYFSNFKDTEEGEGDDDDYVEIKSEDEGSDLETSQNQTRKSDPKPRNADAVPSETLCGKTVSCTPAKSASSKHTLTPYLTAYSDSDKLNDYLWRVPSPNQQNIVQSLREKFQCLSSSSFA</sequence>
<dbReference type="PROSITE" id="PS50003">
    <property type="entry name" value="PH_DOMAIN"/>
    <property type="match status" value="1"/>
</dbReference>
<protein>
    <submittedName>
        <fullName evidence="6">Pleckstrin homology domain-containing family G member 1</fullName>
    </submittedName>
</protein>
<keyword evidence="1" id="KW-0597">Phosphoprotein</keyword>
<feature type="compositionally biased region" description="Polar residues" evidence="3">
    <location>
        <begin position="1132"/>
        <end position="1153"/>
    </location>
</feature>
<dbReference type="Gene3D" id="1.20.900.10">
    <property type="entry name" value="Dbl homology (DH) domain"/>
    <property type="match status" value="1"/>
</dbReference>
<organism evidence="6 7">
    <name type="scientific">Eudyptula minor</name>
    <name type="common">Little blue penguin</name>
    <name type="synonym">Aptenodytes minor</name>
    <dbReference type="NCBI Taxonomy" id="37083"/>
    <lineage>
        <taxon>Eukaryota</taxon>
        <taxon>Metazoa</taxon>
        <taxon>Chordata</taxon>
        <taxon>Craniata</taxon>
        <taxon>Vertebrata</taxon>
        <taxon>Euteleostomi</taxon>
        <taxon>Archelosauria</taxon>
        <taxon>Archosauria</taxon>
        <taxon>Dinosauria</taxon>
        <taxon>Saurischia</taxon>
        <taxon>Theropoda</taxon>
        <taxon>Coelurosauria</taxon>
        <taxon>Aves</taxon>
        <taxon>Neognathae</taxon>
        <taxon>Neoaves</taxon>
        <taxon>Aequornithes</taxon>
        <taxon>Sphenisciformes</taxon>
        <taxon>Spheniscidae</taxon>
        <taxon>Eudyptula</taxon>
    </lineage>
</organism>
<evidence type="ECO:0000313" key="6">
    <source>
        <dbReference type="EMBL" id="KAF1541577.1"/>
    </source>
</evidence>
<evidence type="ECO:0000259" key="4">
    <source>
        <dbReference type="PROSITE" id="PS50003"/>
    </source>
</evidence>
<dbReference type="EMBL" id="VULC01007533">
    <property type="protein sequence ID" value="KAF1541577.1"/>
    <property type="molecule type" value="Genomic_DNA"/>
</dbReference>
<evidence type="ECO:0000256" key="3">
    <source>
        <dbReference type="SAM" id="MobiDB-lite"/>
    </source>
</evidence>
<dbReference type="InterPro" id="IPR001849">
    <property type="entry name" value="PH_domain"/>
</dbReference>
<proteinExistence type="predicted"/>
<dbReference type="FunFam" id="2.30.29.30:FF:000132">
    <property type="entry name" value="pleckstrin homology domain-containing family G member 2"/>
    <property type="match status" value="1"/>
</dbReference>
<keyword evidence="2" id="KW-0344">Guanine-nucleotide releasing factor</keyword>
<dbReference type="PANTHER" id="PTHR45924:SF1">
    <property type="entry name" value="PLECKSTRIN HOMOLOGY DOMAIN-CONTAINING FAMILY G MEMBER 1"/>
    <property type="match status" value="1"/>
</dbReference>
<dbReference type="GO" id="GO:0005829">
    <property type="term" value="C:cytosol"/>
    <property type="evidence" value="ECO:0007669"/>
    <property type="project" value="UniProtKB-ARBA"/>
</dbReference>
<feature type="region of interest" description="Disordered" evidence="3">
    <location>
        <begin position="1316"/>
        <end position="1346"/>
    </location>
</feature>
<dbReference type="SMART" id="SM00233">
    <property type="entry name" value="PH"/>
    <property type="match status" value="1"/>
</dbReference>
<dbReference type="CDD" id="cd13243">
    <property type="entry name" value="PH_PLEKHG1_G2_G3"/>
    <property type="match status" value="1"/>
</dbReference>
<feature type="compositionally biased region" description="Basic and acidic residues" evidence="3">
    <location>
        <begin position="81"/>
        <end position="96"/>
    </location>
</feature>
<dbReference type="InterPro" id="IPR035899">
    <property type="entry name" value="DBL_dom_sf"/>
</dbReference>
<dbReference type="InterPro" id="IPR055251">
    <property type="entry name" value="SOS1_NGEF_PH"/>
</dbReference>
<feature type="region of interest" description="Disordered" evidence="3">
    <location>
        <begin position="1238"/>
        <end position="1259"/>
    </location>
</feature>
<feature type="non-terminal residue" evidence="6">
    <location>
        <position position="1"/>
    </location>
</feature>
<keyword evidence="7" id="KW-1185">Reference proteome</keyword>
<reference evidence="6" key="1">
    <citation type="journal article" date="2019" name="Gigascience">
        <title>High-coverage genomes to elucidate the evolution of penguins.</title>
        <authorList>
            <person name="Pan H."/>
            <person name="Cole T.L."/>
            <person name="Bi X."/>
            <person name="Fang M."/>
            <person name="Zhou C."/>
            <person name="Yang Z."/>
            <person name="Ksepka D.T."/>
            <person name="Hart T."/>
            <person name="Bouzat J.L."/>
            <person name="Argilla L.S."/>
            <person name="Bertelsen M.F."/>
            <person name="Boersma P.D."/>
            <person name="Bost C.A."/>
            <person name="Cherel Y."/>
            <person name="Dann P."/>
            <person name="Fiddaman S.R."/>
            <person name="Howard P."/>
            <person name="Labuschagne K."/>
            <person name="Mattern T."/>
            <person name="Miller G."/>
            <person name="Parker P."/>
            <person name="Phillips R.A."/>
            <person name="Quillfeldt P."/>
            <person name="Ryan P.G."/>
            <person name="Taylor H."/>
            <person name="Thompson D.R."/>
            <person name="Young M.J."/>
            <person name="Ellegaard M.R."/>
            <person name="Gilbert M.T.P."/>
            <person name="Sinding M.S."/>
            <person name="Pacheco G."/>
            <person name="Shepherd L.D."/>
            <person name="Tennyson A.J.D."/>
            <person name="Grosser S."/>
            <person name="Kay E."/>
            <person name="Nupen L.J."/>
            <person name="Ellenberg U."/>
            <person name="Houston D.M."/>
            <person name="Reeve A.H."/>
            <person name="Johnson K."/>
            <person name="Masello J.F."/>
            <person name="Stracke T."/>
            <person name="McKinlay B."/>
            <person name="Borboroglu P.G."/>
            <person name="Zhang D.X."/>
            <person name="Zhang G."/>
        </authorList>
    </citation>
    <scope>NUCLEOTIDE SEQUENCE</scope>
    <source>
        <strain evidence="6">Gonzo</strain>
    </source>
</reference>
<dbReference type="Pfam" id="PF00621">
    <property type="entry name" value="RhoGEF"/>
    <property type="match status" value="1"/>
</dbReference>
<feature type="domain" description="DH" evidence="5">
    <location>
        <begin position="116"/>
        <end position="296"/>
    </location>
</feature>
<feature type="domain" description="PH" evidence="4">
    <location>
        <begin position="320"/>
        <end position="419"/>
    </location>
</feature>
<evidence type="ECO:0000256" key="1">
    <source>
        <dbReference type="ARBA" id="ARBA00022553"/>
    </source>
</evidence>
<feature type="region of interest" description="Disordered" evidence="3">
    <location>
        <begin position="686"/>
        <end position="725"/>
    </location>
</feature>
<evidence type="ECO:0000313" key="7">
    <source>
        <dbReference type="Proteomes" id="UP000782854"/>
    </source>
</evidence>
<comment type="caution">
    <text evidence="6">The sequence shown here is derived from an EMBL/GenBank/DDBJ whole genome shotgun (WGS) entry which is preliminary data.</text>
</comment>
<gene>
    <name evidence="6" type="primary">PLEKHG1</name>
    <name evidence="6" type="ORF">FQV19_0000743</name>
</gene>